<dbReference type="InterPro" id="IPR003115">
    <property type="entry name" value="ParB_N"/>
</dbReference>
<accession>A0A2S0ML53</accession>
<dbReference type="AlphaFoldDB" id="A0A2S0ML53"/>
<dbReference type="SUPFAM" id="SSF110849">
    <property type="entry name" value="ParB/Sulfiredoxin"/>
    <property type="match status" value="1"/>
</dbReference>
<evidence type="ECO:0000313" key="4">
    <source>
        <dbReference type="Proteomes" id="UP000237655"/>
    </source>
</evidence>
<protein>
    <recommendedName>
        <fullName evidence="2">ParB-like N-terminal domain-containing protein</fullName>
    </recommendedName>
</protein>
<dbReference type="KEGG" id="thas:C6Y53_02115"/>
<dbReference type="EMBL" id="CP027665">
    <property type="protein sequence ID" value="AVO36609.1"/>
    <property type="molecule type" value="Genomic_DNA"/>
</dbReference>
<evidence type="ECO:0000313" key="3">
    <source>
        <dbReference type="EMBL" id="AVO36609.1"/>
    </source>
</evidence>
<gene>
    <name evidence="3" type="ORF">C6Y53_02115</name>
</gene>
<dbReference type="InterPro" id="IPR036086">
    <property type="entry name" value="ParB/Sulfiredoxin_sf"/>
</dbReference>
<reference evidence="4" key="1">
    <citation type="submission" date="2018-03" db="EMBL/GenBank/DDBJ databases">
        <title>Genomic analysis of the strain SH-1 isolated from shrimp intestine.</title>
        <authorList>
            <person name="Kim Y.-S."/>
            <person name="Kim S.-E."/>
            <person name="Kim K.-H."/>
        </authorList>
    </citation>
    <scope>NUCLEOTIDE SEQUENCE [LARGE SCALE GENOMIC DNA]</scope>
    <source>
        <strain evidence="4">SH-1</strain>
    </source>
</reference>
<evidence type="ECO:0000256" key="1">
    <source>
        <dbReference type="SAM" id="MobiDB-lite"/>
    </source>
</evidence>
<dbReference type="Gene3D" id="3.90.1530.10">
    <property type="entry name" value="Conserved hypothetical protein from pyrococcus furiosus pfu- 392566-001, ParB domain"/>
    <property type="match status" value="1"/>
</dbReference>
<keyword evidence="4" id="KW-1185">Reference proteome</keyword>
<feature type="region of interest" description="Disordered" evidence="1">
    <location>
        <begin position="281"/>
        <end position="317"/>
    </location>
</feature>
<dbReference type="SMART" id="SM00470">
    <property type="entry name" value="ParB"/>
    <property type="match status" value="1"/>
</dbReference>
<dbReference type="Proteomes" id="UP000237655">
    <property type="component" value="Chromosome"/>
</dbReference>
<name>A0A2S0ML53_9RHOB</name>
<organism evidence="3 4">
    <name type="scientific">Pukyongiella litopenaei</name>
    <dbReference type="NCBI Taxonomy" id="2605946"/>
    <lineage>
        <taxon>Bacteria</taxon>
        <taxon>Pseudomonadati</taxon>
        <taxon>Pseudomonadota</taxon>
        <taxon>Alphaproteobacteria</taxon>
        <taxon>Rhodobacterales</taxon>
        <taxon>Paracoccaceae</taxon>
        <taxon>Pukyongiella</taxon>
    </lineage>
</organism>
<proteinExistence type="predicted"/>
<dbReference type="CDD" id="cd16387">
    <property type="entry name" value="ParB_N_Srx"/>
    <property type="match status" value="1"/>
</dbReference>
<sequence length="360" mass="39183">MTLRAIDISEQDPVQRVDPGPAPRMDWLPVVELVVDDTYQRALAKSNWRVIREIAAAFSWSKFTPVIVSGLPDGRWSVIDGQHRVHAAALAGHDRVPAMISPASPAEQAAAFAAINSQRVNITIFHLFKAGLASGEAWAIDGDAAVSAAGCTLMRYPVSAATRKARQVFVLGAVRDHVRAGRRRLITAALAAITSSRAADEVDCYRSNVLAPWLAELADLSAVRRLPDADWLRGFVEDVGLVETCSNVEALRARPGLMRASGYKLARLALREKLKGYPGPRPAARVNAPRCAAPADQAGRTTIKRPAPPMAPTRHGDWTEDRDELIMASGGRYSELARLAETWGVTLQAVQSRWHRVRAT</sequence>
<dbReference type="RefSeq" id="WP_106470924.1">
    <property type="nucleotide sequence ID" value="NZ_CP027665.1"/>
</dbReference>
<dbReference type="Pfam" id="PF02195">
    <property type="entry name" value="ParB_N"/>
    <property type="match status" value="1"/>
</dbReference>
<evidence type="ECO:0000259" key="2">
    <source>
        <dbReference type="SMART" id="SM00470"/>
    </source>
</evidence>
<feature type="domain" description="ParB-like N-terminal" evidence="2">
    <location>
        <begin position="31"/>
        <end position="118"/>
    </location>
</feature>